<dbReference type="InterPro" id="IPR015915">
    <property type="entry name" value="Kelch-typ_b-propeller"/>
</dbReference>
<dbReference type="Gene3D" id="2.120.10.80">
    <property type="entry name" value="Kelch-type beta propeller"/>
    <property type="match status" value="1"/>
</dbReference>
<gene>
    <name evidence="1" type="ORF">RFI_21895</name>
</gene>
<organism evidence="1 2">
    <name type="scientific">Reticulomyxa filosa</name>
    <dbReference type="NCBI Taxonomy" id="46433"/>
    <lineage>
        <taxon>Eukaryota</taxon>
        <taxon>Sar</taxon>
        <taxon>Rhizaria</taxon>
        <taxon>Retaria</taxon>
        <taxon>Foraminifera</taxon>
        <taxon>Monothalamids</taxon>
        <taxon>Reticulomyxidae</taxon>
        <taxon>Reticulomyxa</taxon>
    </lineage>
</organism>
<proteinExistence type="predicted"/>
<reference evidence="1 2" key="1">
    <citation type="journal article" date="2013" name="Curr. Biol.">
        <title>The Genome of the Foraminiferan Reticulomyxa filosa.</title>
        <authorList>
            <person name="Glockner G."/>
            <person name="Hulsmann N."/>
            <person name="Schleicher M."/>
            <person name="Noegel A.A."/>
            <person name="Eichinger L."/>
            <person name="Gallinger C."/>
            <person name="Pawlowski J."/>
            <person name="Sierra R."/>
            <person name="Euteneuer U."/>
            <person name="Pillet L."/>
            <person name="Moustafa A."/>
            <person name="Platzer M."/>
            <person name="Groth M."/>
            <person name="Szafranski K."/>
            <person name="Schliwa M."/>
        </authorList>
    </citation>
    <scope>NUCLEOTIDE SEQUENCE [LARGE SCALE GENOMIC DNA]</scope>
</reference>
<protein>
    <recommendedName>
        <fullName evidence="3">Kelch motif family protein</fullName>
    </recommendedName>
</protein>
<dbReference type="Pfam" id="PF01344">
    <property type="entry name" value="Kelch_1"/>
    <property type="match status" value="1"/>
</dbReference>
<dbReference type="Proteomes" id="UP000023152">
    <property type="component" value="Unassembled WGS sequence"/>
</dbReference>
<feature type="non-terminal residue" evidence="1">
    <location>
        <position position="1"/>
    </location>
</feature>
<name>X6MNQ4_RETFI</name>
<dbReference type="EMBL" id="ASPP01019095">
    <property type="protein sequence ID" value="ETO15469.1"/>
    <property type="molecule type" value="Genomic_DNA"/>
</dbReference>
<evidence type="ECO:0000313" key="2">
    <source>
        <dbReference type="Proteomes" id="UP000023152"/>
    </source>
</evidence>
<keyword evidence="2" id="KW-1185">Reference proteome</keyword>
<dbReference type="SUPFAM" id="SSF117281">
    <property type="entry name" value="Kelch motif"/>
    <property type="match status" value="1"/>
</dbReference>
<dbReference type="AlphaFoldDB" id="X6MNQ4"/>
<sequence>CFVSNSENGQVQEMIETNKEKEQNYQMLLFSKNTGLSIEYDEDNNKFQFHQLSVCHSVAQLNGYAYVRINDVILFFGGYDYSTNLKSVHKYSIRENKWITFENTLPSPLCYCVAILNEEDNHIHIIGGEDDKEITVSTHIKTKVRLWDHSLLVMIYAFIYFDET</sequence>
<evidence type="ECO:0008006" key="3">
    <source>
        <dbReference type="Google" id="ProtNLM"/>
    </source>
</evidence>
<accession>X6MNQ4</accession>
<comment type="caution">
    <text evidence="1">The sequence shown here is derived from an EMBL/GenBank/DDBJ whole genome shotgun (WGS) entry which is preliminary data.</text>
</comment>
<evidence type="ECO:0000313" key="1">
    <source>
        <dbReference type="EMBL" id="ETO15469.1"/>
    </source>
</evidence>
<dbReference type="InterPro" id="IPR006652">
    <property type="entry name" value="Kelch_1"/>
</dbReference>